<accession>A0A9Q9PBJ3</accession>
<dbReference type="AlphaFoldDB" id="A0A9Q9PBJ3"/>
<dbReference type="RefSeq" id="WP_252967562.1">
    <property type="nucleotide sequence ID" value="NZ_LR026976.1"/>
</dbReference>
<keyword evidence="1" id="KW-0614">Plasmid</keyword>
<dbReference type="EMBL" id="LR026976">
    <property type="protein sequence ID" value="VCT93334.1"/>
    <property type="molecule type" value="Genomic_DNA"/>
</dbReference>
<reference evidence="1" key="1">
    <citation type="submission" date="2018-10" db="EMBL/GenBank/DDBJ databases">
        <authorList>
            <person name="Singh K. P."/>
            <person name="Ramachandran G."/>
            <person name="Val-Calvo J."/>
            <person name="Meijer J.J. W."/>
            <person name="Miguel-Arribas A."/>
            <person name="Gago Cordoba C."/>
        </authorList>
    </citation>
    <scope>NUCLEOTIDE SEQUENCE</scope>
    <source>
        <strain evidence="1">1</strain>
        <plasmid evidence="1">p576</plasmid>
    </source>
</reference>
<geneLocation type="plasmid" evidence="1">
    <name>p576</name>
</geneLocation>
<sequence>MNVNEVDQKSHAAGIYLLMTYLNMTTGRQQFDEKSCERIIEDLRKIGLRLD</sequence>
<protein>
    <submittedName>
        <fullName evidence="1">Uncharacterized protein</fullName>
    </submittedName>
</protein>
<organism evidence="1">
    <name type="scientific">Bacillus pumilus</name>
    <name type="common">Bacillus mesentericus</name>
    <dbReference type="NCBI Taxonomy" id="1408"/>
    <lineage>
        <taxon>Bacteria</taxon>
        <taxon>Bacillati</taxon>
        <taxon>Bacillota</taxon>
        <taxon>Bacilli</taxon>
        <taxon>Bacillales</taxon>
        <taxon>Bacillaceae</taxon>
        <taxon>Bacillus</taxon>
    </lineage>
</organism>
<name>A0A9Q9PBJ3_BACPU</name>
<evidence type="ECO:0000313" key="1">
    <source>
        <dbReference type="EMBL" id="VCT93334.1"/>
    </source>
</evidence>
<proteinExistence type="predicted"/>
<gene>
    <name evidence="1" type="primary">p49</name>
    <name evidence="1" type="ORF">SBRMV_049</name>
</gene>